<dbReference type="GO" id="GO:0008270">
    <property type="term" value="F:zinc ion binding"/>
    <property type="evidence" value="ECO:0007669"/>
    <property type="project" value="InterPro"/>
</dbReference>
<keyword evidence="9" id="KW-0539">Nucleus</keyword>
<dbReference type="FunFam" id="4.10.240.10:FF:000002">
    <property type="entry name" value="Zn cluster transcription factor Rds2"/>
    <property type="match status" value="1"/>
</dbReference>
<keyword evidence="8" id="KW-0804">Transcription</keyword>
<dbReference type="InterPro" id="IPR001138">
    <property type="entry name" value="Zn2Cys6_DnaBD"/>
</dbReference>
<evidence type="ECO:0000259" key="12">
    <source>
        <dbReference type="PROSITE" id="PS50048"/>
    </source>
</evidence>
<dbReference type="InterPro" id="IPR036864">
    <property type="entry name" value="Zn2-C6_fun-type_DNA-bd_sf"/>
</dbReference>
<dbReference type="PROSITE" id="PS00463">
    <property type="entry name" value="ZN2_CY6_FUNGAL_1"/>
    <property type="match status" value="1"/>
</dbReference>
<feature type="region of interest" description="Disordered" evidence="11">
    <location>
        <begin position="710"/>
        <end position="731"/>
    </location>
</feature>
<dbReference type="SUPFAM" id="SSF57701">
    <property type="entry name" value="Zn2/Cys6 DNA-binding domain"/>
    <property type="match status" value="1"/>
</dbReference>
<protein>
    <recommendedName>
        <fullName evidence="12">Zn(2)-C6 fungal-type domain-containing protein</fullName>
    </recommendedName>
</protein>
<evidence type="ECO:0000256" key="3">
    <source>
        <dbReference type="ARBA" id="ARBA00022723"/>
    </source>
</evidence>
<reference evidence="13 14" key="1">
    <citation type="journal article" date="2020" name="ISME J.">
        <title>Uncovering the hidden diversity of litter-decomposition mechanisms in mushroom-forming fungi.</title>
        <authorList>
            <person name="Floudas D."/>
            <person name="Bentzer J."/>
            <person name="Ahren D."/>
            <person name="Johansson T."/>
            <person name="Persson P."/>
            <person name="Tunlid A."/>
        </authorList>
    </citation>
    <scope>NUCLEOTIDE SEQUENCE [LARGE SCALE GENOMIC DNA]</scope>
    <source>
        <strain evidence="13 14">CBS 146.42</strain>
    </source>
</reference>
<evidence type="ECO:0000313" key="13">
    <source>
        <dbReference type="EMBL" id="KAF5350497.1"/>
    </source>
</evidence>
<dbReference type="SUPFAM" id="SSF51445">
    <property type="entry name" value="(Trans)glycosidases"/>
    <property type="match status" value="1"/>
</dbReference>
<dbReference type="GO" id="GO:0003677">
    <property type="term" value="F:DNA binding"/>
    <property type="evidence" value="ECO:0007669"/>
    <property type="project" value="UniProtKB-KW"/>
</dbReference>
<evidence type="ECO:0000256" key="6">
    <source>
        <dbReference type="ARBA" id="ARBA00023015"/>
    </source>
</evidence>
<keyword evidence="7" id="KW-0238">DNA-binding</keyword>
<evidence type="ECO:0000256" key="9">
    <source>
        <dbReference type="ARBA" id="ARBA00023242"/>
    </source>
</evidence>
<dbReference type="PRINTS" id="PR00131">
    <property type="entry name" value="GLHYDRLASE1"/>
</dbReference>
<evidence type="ECO:0000256" key="10">
    <source>
        <dbReference type="ARBA" id="ARBA00023295"/>
    </source>
</evidence>
<feature type="compositionally biased region" description="Low complexity" evidence="11">
    <location>
        <begin position="534"/>
        <end position="558"/>
    </location>
</feature>
<dbReference type="Pfam" id="PF24990">
    <property type="entry name" value="PAS_13"/>
    <property type="match status" value="1"/>
</dbReference>
<evidence type="ECO:0000256" key="1">
    <source>
        <dbReference type="ARBA" id="ARBA00004123"/>
    </source>
</evidence>
<dbReference type="EMBL" id="JAACJO010000014">
    <property type="protein sequence ID" value="KAF5350497.1"/>
    <property type="molecule type" value="Genomic_DNA"/>
</dbReference>
<keyword evidence="14" id="KW-1185">Reference proteome</keyword>
<dbReference type="GO" id="GO:0008422">
    <property type="term" value="F:beta-glucosidase activity"/>
    <property type="evidence" value="ECO:0007669"/>
    <property type="project" value="TreeGrafter"/>
</dbReference>
<dbReference type="PANTHER" id="PTHR10353:SF36">
    <property type="entry name" value="LP05116P"/>
    <property type="match status" value="1"/>
</dbReference>
<dbReference type="Proteomes" id="UP000559027">
    <property type="component" value="Unassembled WGS sequence"/>
</dbReference>
<keyword evidence="3" id="KW-0479">Metal-binding</keyword>
<name>A0A8H5D1L1_9AGAR</name>
<dbReference type="CDD" id="cd00067">
    <property type="entry name" value="GAL4"/>
    <property type="match status" value="1"/>
</dbReference>
<organism evidence="13 14">
    <name type="scientific">Leucocoprinus leucothites</name>
    <dbReference type="NCBI Taxonomy" id="201217"/>
    <lineage>
        <taxon>Eukaryota</taxon>
        <taxon>Fungi</taxon>
        <taxon>Dikarya</taxon>
        <taxon>Basidiomycota</taxon>
        <taxon>Agaricomycotina</taxon>
        <taxon>Agaricomycetes</taxon>
        <taxon>Agaricomycetidae</taxon>
        <taxon>Agaricales</taxon>
        <taxon>Agaricineae</taxon>
        <taxon>Agaricaceae</taxon>
        <taxon>Leucocoprinus</taxon>
    </lineage>
</organism>
<dbReference type="OrthoDB" id="65716at2759"/>
<dbReference type="PANTHER" id="PTHR10353">
    <property type="entry name" value="GLYCOSYL HYDROLASE"/>
    <property type="match status" value="1"/>
</dbReference>
<comment type="caution">
    <text evidence="13">The sequence shown here is derived from an EMBL/GenBank/DDBJ whole genome shotgun (WGS) entry which is preliminary data.</text>
</comment>
<feature type="compositionally biased region" description="Basic and acidic residues" evidence="11">
    <location>
        <begin position="977"/>
        <end position="987"/>
    </location>
</feature>
<keyword evidence="5" id="KW-0862">Zinc</keyword>
<feature type="region of interest" description="Disordered" evidence="11">
    <location>
        <begin position="959"/>
        <end position="993"/>
    </location>
</feature>
<keyword evidence="4" id="KW-0378">Hydrolase</keyword>
<accession>A0A8H5D1L1</accession>
<evidence type="ECO:0000256" key="7">
    <source>
        <dbReference type="ARBA" id="ARBA00023125"/>
    </source>
</evidence>
<feature type="compositionally biased region" description="Low complexity" evidence="11">
    <location>
        <begin position="959"/>
        <end position="976"/>
    </location>
</feature>
<feature type="region of interest" description="Disordered" evidence="11">
    <location>
        <begin position="527"/>
        <end position="572"/>
    </location>
</feature>
<dbReference type="Pfam" id="PF00172">
    <property type="entry name" value="Zn_clus"/>
    <property type="match status" value="1"/>
</dbReference>
<proteinExistence type="inferred from homology"/>
<gene>
    <name evidence="13" type="ORF">D9756_008496</name>
</gene>
<comment type="similarity">
    <text evidence="2">Belongs to the glycosyl hydrolase 1 family.</text>
</comment>
<dbReference type="InterPro" id="IPR017853">
    <property type="entry name" value="GH"/>
</dbReference>
<keyword evidence="6" id="KW-0805">Transcription regulation</keyword>
<evidence type="ECO:0000256" key="11">
    <source>
        <dbReference type="SAM" id="MobiDB-lite"/>
    </source>
</evidence>
<dbReference type="PROSITE" id="PS50048">
    <property type="entry name" value="ZN2_CY6_FUNGAL_2"/>
    <property type="match status" value="1"/>
</dbReference>
<dbReference type="GO" id="GO:0000981">
    <property type="term" value="F:DNA-binding transcription factor activity, RNA polymerase II-specific"/>
    <property type="evidence" value="ECO:0007669"/>
    <property type="project" value="InterPro"/>
</dbReference>
<evidence type="ECO:0000256" key="4">
    <source>
        <dbReference type="ARBA" id="ARBA00022801"/>
    </source>
</evidence>
<dbReference type="AlphaFoldDB" id="A0A8H5D1L1"/>
<feature type="domain" description="Zn(2)-C6 fungal-type" evidence="12">
    <location>
        <begin position="580"/>
        <end position="609"/>
    </location>
</feature>
<dbReference type="Pfam" id="PF00232">
    <property type="entry name" value="Glyco_hydro_1"/>
    <property type="match status" value="1"/>
</dbReference>
<evidence type="ECO:0000313" key="14">
    <source>
        <dbReference type="Proteomes" id="UP000559027"/>
    </source>
</evidence>
<evidence type="ECO:0000256" key="5">
    <source>
        <dbReference type="ARBA" id="ARBA00022833"/>
    </source>
</evidence>
<dbReference type="GO" id="GO:0005975">
    <property type="term" value="P:carbohydrate metabolic process"/>
    <property type="evidence" value="ECO:0007669"/>
    <property type="project" value="InterPro"/>
</dbReference>
<dbReference type="SMART" id="SM00066">
    <property type="entry name" value="GAL4"/>
    <property type="match status" value="1"/>
</dbReference>
<evidence type="ECO:0000256" key="2">
    <source>
        <dbReference type="ARBA" id="ARBA00010838"/>
    </source>
</evidence>
<sequence>MFSTSCGDSPQIEGSWNVDGRAESIWDGFAKLPGKTMDGRNGDVATDSYSRWKEDIALLARYGVKSYRFSLSWSRIIPLGGRDDPVNPKGIEHYNNVINELLKHGITPFVTLYHWDLPQALHERYLGWLNKDEIVQDFTRYARVCFDAFGDRVKHWLTLNEPWCVAILGYGRGVFAPGRSSDRTRSPQGDSSTEPWIVGRNLILAHAHAVKAFREDFKPQQKGQIGITLNGDWAMPYDDNQENIDAAQHALDFAIGLLIIRRQLAYATLLGWYADPVYLGFYPPYMREVLGDRLPEITEEEWKVVKGSSDFYGMNTYTTNLCRAGGDDEFQGLVDYTFTRPDGTQLGTQDQLISPLKTPKDSVHVTENGFAVKNENFIPREQALVDTDRVNYFRGTTASLLAAIHEDGVDVRAYFPWSLLDNFEWADGYLTRFGVTYVDYETQERHPKESAKFLVKWFEEHLDEGEVSATYTLTEAAKPELTKKDTDASTTSTIQAKDSAPAKQIPVRKGLRARMSRYITSVTTITDSTQVQGSSARSTPAAAESTSAAAAGTNNTTNSQTDDDAGKKKKTTKRRKVNHACLYCRRSHMTCDEGRPCQRCIKREIGHLCHDERRPKSVDKTPTATPNTPSIVPNTFTPVPVYQGAPPTSNAWPLPVSQSTFLYQPETLGNEFSVLTDFLETLDDGSFFTPPATVAPSLMSSTSFGSNGNATTAAATTTTTTTPLGTGTSPTATTQISMITAVDTNTENSPTEAILPRRRRQKSSCLLPRTKSLVPGTSVSTVSSGCLSRIKTANSSTSLGATTEVQGTALLAWDYQSISDSGNAYRPSPSHYDLVFIEEAFERMLLDYDRVFSAMGVPACLWRRTGEIYKGNREFSELVGVDGYMLRDVSPKLLLCRYDLWIKRQLITSPLNSQGRLCIYELMAEESAKYGHVAFDSGQKAVLTSCVLRFKPALNRNPASIPSSAASATTGSPSKDVSVKEEEKEPEKDDEPMEEGFISCCFSFTIRRDKWGIPSMIVGNFIRC</sequence>
<dbReference type="Gene3D" id="4.10.240.10">
    <property type="entry name" value="Zn(2)-C6 fungal-type DNA-binding domain"/>
    <property type="match status" value="1"/>
</dbReference>
<dbReference type="InterPro" id="IPR056751">
    <property type="entry name" value="PAS_13"/>
</dbReference>
<dbReference type="InterPro" id="IPR001360">
    <property type="entry name" value="Glyco_hydro_1"/>
</dbReference>
<keyword evidence="10" id="KW-0326">Glycosidase</keyword>
<dbReference type="GO" id="GO:0005634">
    <property type="term" value="C:nucleus"/>
    <property type="evidence" value="ECO:0007669"/>
    <property type="project" value="UniProtKB-SubCell"/>
</dbReference>
<evidence type="ECO:0000256" key="8">
    <source>
        <dbReference type="ARBA" id="ARBA00023163"/>
    </source>
</evidence>
<feature type="region of interest" description="Disordered" evidence="11">
    <location>
        <begin position="481"/>
        <end position="506"/>
    </location>
</feature>
<comment type="subcellular location">
    <subcellularLocation>
        <location evidence="1">Nucleus</location>
    </subcellularLocation>
</comment>
<dbReference type="Gene3D" id="3.20.20.80">
    <property type="entry name" value="Glycosidases"/>
    <property type="match status" value="1"/>
</dbReference>